<dbReference type="WBParaSite" id="PTRK_0000981300.1">
    <property type="protein sequence ID" value="PTRK_0000981300.1"/>
    <property type="gene ID" value="PTRK_0000981300"/>
</dbReference>
<dbReference type="EC" id="3.1.2.12" evidence="3 8"/>
<organism evidence="9 10">
    <name type="scientific">Parastrongyloides trichosuri</name>
    <name type="common">Possum-specific nematode worm</name>
    <dbReference type="NCBI Taxonomy" id="131310"/>
    <lineage>
        <taxon>Eukaryota</taxon>
        <taxon>Metazoa</taxon>
        <taxon>Ecdysozoa</taxon>
        <taxon>Nematoda</taxon>
        <taxon>Chromadorea</taxon>
        <taxon>Rhabditida</taxon>
        <taxon>Tylenchina</taxon>
        <taxon>Panagrolaimomorpha</taxon>
        <taxon>Strongyloidoidea</taxon>
        <taxon>Strongyloididae</taxon>
        <taxon>Parastrongyloides</taxon>
    </lineage>
</organism>
<comment type="catalytic activity">
    <reaction evidence="8">
        <text>S-formylglutathione + H2O = formate + glutathione + H(+)</text>
        <dbReference type="Rhea" id="RHEA:14961"/>
        <dbReference type="ChEBI" id="CHEBI:15377"/>
        <dbReference type="ChEBI" id="CHEBI:15378"/>
        <dbReference type="ChEBI" id="CHEBI:15740"/>
        <dbReference type="ChEBI" id="CHEBI:57688"/>
        <dbReference type="ChEBI" id="CHEBI:57925"/>
        <dbReference type="EC" id="3.1.2.12"/>
    </reaction>
</comment>
<protein>
    <recommendedName>
        <fullName evidence="4 8">S-formylglutathione hydrolase</fullName>
        <ecNumber evidence="3 8">3.1.2.12</ecNumber>
    </recommendedName>
</protein>
<reference evidence="10" key="1">
    <citation type="submission" date="2017-02" db="UniProtKB">
        <authorList>
            <consortium name="WormBaseParasite"/>
        </authorList>
    </citation>
    <scope>IDENTIFICATION</scope>
</reference>
<feature type="active site" description="Charge relay system" evidence="7">
    <location>
        <position position="148"/>
    </location>
</feature>
<keyword evidence="8" id="KW-0963">Cytoplasm</keyword>
<dbReference type="InterPro" id="IPR000801">
    <property type="entry name" value="Esterase-like"/>
</dbReference>
<evidence type="ECO:0000256" key="3">
    <source>
        <dbReference type="ARBA" id="ARBA00012479"/>
    </source>
</evidence>
<proteinExistence type="inferred from homology"/>
<accession>A0A0N4ZMP6</accession>
<evidence type="ECO:0000256" key="5">
    <source>
        <dbReference type="ARBA" id="ARBA00022487"/>
    </source>
</evidence>
<keyword evidence="9" id="KW-1185">Reference proteome</keyword>
<feature type="active site" description="Charge relay system" evidence="7">
    <location>
        <position position="225"/>
    </location>
</feature>
<dbReference type="PANTHER" id="PTHR10061">
    <property type="entry name" value="S-FORMYLGLUTATHIONE HYDROLASE"/>
    <property type="match status" value="1"/>
</dbReference>
<dbReference type="GO" id="GO:0046294">
    <property type="term" value="P:formaldehyde catabolic process"/>
    <property type="evidence" value="ECO:0007669"/>
    <property type="project" value="InterPro"/>
</dbReference>
<sequence>MLTSTFSVRSFNGYQKIFSYQSKELASTTRFGVYLPDGYENSKLPVLFYLSGLTCTEMNFIEKSGFQRFASKYKIIVVNPDTSPRGIDIEGDSDSYDFGKGAGFYVDATVDKWKKNYRMYSYVSKELVEVIKSNFNCNDNKFSIFGHSMGGHGALVIGLKNPFVFKSISTFSAICHPTLSPWGMKAFKGYLGEDIKSWKEYDATEIAKKYNGPLIKILLDQGSEDEFLIKKELLPEDFVNVKNDSIIVDYKLREGYNHSYYYIASVIEDHFAFHSSIFDNL</sequence>
<evidence type="ECO:0000256" key="4">
    <source>
        <dbReference type="ARBA" id="ARBA00016774"/>
    </source>
</evidence>
<evidence type="ECO:0000256" key="6">
    <source>
        <dbReference type="ARBA" id="ARBA00022801"/>
    </source>
</evidence>
<evidence type="ECO:0000256" key="7">
    <source>
        <dbReference type="PIRSR" id="PIRSR614186-1"/>
    </source>
</evidence>
<evidence type="ECO:0000256" key="8">
    <source>
        <dbReference type="RuleBase" id="RU363068"/>
    </source>
</evidence>
<comment type="similarity">
    <text evidence="2 8">Belongs to the esterase D family.</text>
</comment>
<dbReference type="Proteomes" id="UP000038045">
    <property type="component" value="Unplaced"/>
</dbReference>
<dbReference type="FunFam" id="3.40.50.1820:FF:000002">
    <property type="entry name" value="S-formylglutathione hydrolase"/>
    <property type="match status" value="1"/>
</dbReference>
<feature type="active site" description="Charge relay system" evidence="7">
    <location>
        <position position="258"/>
    </location>
</feature>
<evidence type="ECO:0000256" key="2">
    <source>
        <dbReference type="ARBA" id="ARBA00005622"/>
    </source>
</evidence>
<dbReference type="Pfam" id="PF00756">
    <property type="entry name" value="Esterase"/>
    <property type="match status" value="1"/>
</dbReference>
<evidence type="ECO:0000256" key="1">
    <source>
        <dbReference type="ARBA" id="ARBA00002608"/>
    </source>
</evidence>
<dbReference type="STRING" id="131310.A0A0N4ZMP6"/>
<comment type="subcellular location">
    <subcellularLocation>
        <location evidence="8">Cytoplasm</location>
    </subcellularLocation>
</comment>
<dbReference type="InterPro" id="IPR029058">
    <property type="entry name" value="AB_hydrolase_fold"/>
</dbReference>
<name>A0A0N4ZMP6_PARTI</name>
<dbReference type="GO" id="GO:0052689">
    <property type="term" value="F:carboxylic ester hydrolase activity"/>
    <property type="evidence" value="ECO:0007669"/>
    <property type="project" value="UniProtKB-KW"/>
</dbReference>
<evidence type="ECO:0000313" key="9">
    <source>
        <dbReference type="Proteomes" id="UP000038045"/>
    </source>
</evidence>
<dbReference type="GO" id="GO:0018738">
    <property type="term" value="F:S-formylglutathione hydrolase activity"/>
    <property type="evidence" value="ECO:0007669"/>
    <property type="project" value="UniProtKB-EC"/>
</dbReference>
<keyword evidence="6 8" id="KW-0378">Hydrolase</keyword>
<dbReference type="GO" id="GO:0005829">
    <property type="term" value="C:cytosol"/>
    <property type="evidence" value="ECO:0007669"/>
    <property type="project" value="TreeGrafter"/>
</dbReference>
<dbReference type="NCBIfam" id="TIGR02821">
    <property type="entry name" value="fghA_ester_D"/>
    <property type="match status" value="1"/>
</dbReference>
<dbReference type="InterPro" id="IPR014186">
    <property type="entry name" value="S-formylglutathione_hydrol"/>
</dbReference>
<dbReference type="PANTHER" id="PTHR10061:SF0">
    <property type="entry name" value="S-FORMYLGLUTATHIONE HYDROLASE"/>
    <property type="match status" value="1"/>
</dbReference>
<dbReference type="SUPFAM" id="SSF53474">
    <property type="entry name" value="alpha/beta-Hydrolases"/>
    <property type="match status" value="1"/>
</dbReference>
<evidence type="ECO:0000313" key="10">
    <source>
        <dbReference type="WBParaSite" id="PTRK_0000981300.1"/>
    </source>
</evidence>
<keyword evidence="5 8" id="KW-0719">Serine esterase</keyword>
<dbReference type="Gene3D" id="3.40.50.1820">
    <property type="entry name" value="alpha/beta hydrolase"/>
    <property type="match status" value="1"/>
</dbReference>
<comment type="function">
    <text evidence="1 8">Serine hydrolase involved in the detoxification of formaldehyde.</text>
</comment>
<dbReference type="AlphaFoldDB" id="A0A0N4ZMP6"/>